<reference evidence="1 2" key="1">
    <citation type="submission" date="2024-09" db="EMBL/GenBank/DDBJ databases">
        <title>Chromosome-scale assembly of Riccia fluitans.</title>
        <authorList>
            <person name="Paukszto L."/>
            <person name="Sawicki J."/>
            <person name="Karawczyk K."/>
            <person name="Piernik-Szablinska J."/>
            <person name="Szczecinska M."/>
            <person name="Mazdziarz M."/>
        </authorList>
    </citation>
    <scope>NUCLEOTIDE SEQUENCE [LARGE SCALE GENOMIC DNA]</scope>
    <source>
        <strain evidence="1">Rf_01</strain>
        <tissue evidence="1">Aerial parts of the thallus</tissue>
    </source>
</reference>
<dbReference type="EMBL" id="JBHFFA010000001">
    <property type="protein sequence ID" value="KAL2653279.1"/>
    <property type="molecule type" value="Genomic_DNA"/>
</dbReference>
<evidence type="ECO:0000313" key="2">
    <source>
        <dbReference type="Proteomes" id="UP001605036"/>
    </source>
</evidence>
<sequence>MHLRGTTTPWNHYSASEHIEVGDKAAPCNESSWLRTSIKRQSPPEEGGITARAISAERSEGRRSSGCLVRFLSSTGQPPFVDLDSLPRLFLDAIGVVSPRGPPFAGCRLVFFLVSSARNPDSNLREWLSLAYLVSSSQILSTIRAAPLDPSTSPFGV</sequence>
<dbReference type="Proteomes" id="UP001605036">
    <property type="component" value="Unassembled WGS sequence"/>
</dbReference>
<name>A0ABD1ZP95_9MARC</name>
<organism evidence="1 2">
    <name type="scientific">Riccia fluitans</name>
    <dbReference type="NCBI Taxonomy" id="41844"/>
    <lineage>
        <taxon>Eukaryota</taxon>
        <taxon>Viridiplantae</taxon>
        <taxon>Streptophyta</taxon>
        <taxon>Embryophyta</taxon>
        <taxon>Marchantiophyta</taxon>
        <taxon>Marchantiopsida</taxon>
        <taxon>Marchantiidae</taxon>
        <taxon>Marchantiales</taxon>
        <taxon>Ricciaceae</taxon>
        <taxon>Riccia</taxon>
    </lineage>
</organism>
<proteinExistence type="predicted"/>
<evidence type="ECO:0000313" key="1">
    <source>
        <dbReference type="EMBL" id="KAL2653279.1"/>
    </source>
</evidence>
<comment type="caution">
    <text evidence="1">The sequence shown here is derived from an EMBL/GenBank/DDBJ whole genome shotgun (WGS) entry which is preliminary data.</text>
</comment>
<dbReference type="AlphaFoldDB" id="A0ABD1ZP95"/>
<protein>
    <submittedName>
        <fullName evidence="1">Uncharacterized protein</fullName>
    </submittedName>
</protein>
<gene>
    <name evidence="1" type="ORF">R1flu_021407</name>
</gene>
<keyword evidence="2" id="KW-1185">Reference proteome</keyword>
<accession>A0ABD1ZP95</accession>